<proteinExistence type="evidence at transcript level"/>
<sequence>MVRGLQSCLRIKVPLTFSPKYREALSLECPNLIKKTSFQKEQNCLPPLREISSISEKKTEEGNYAWMDFSQDDACFSGSFKF</sequence>
<evidence type="ECO:0000313" key="1">
    <source>
        <dbReference type="EMBL" id="BAE90971.1"/>
    </source>
</evidence>
<reference evidence="1" key="1">
    <citation type="journal article" date="2007" name="PLoS Biol.">
        <title>Rate of evolution in brain-expressed genes in humans and other primates.</title>
        <authorList>
            <person name="Wang H.-Y."/>
            <person name="Chien H.-C."/>
            <person name="Osada N."/>
            <person name="Hashimoto K."/>
            <person name="Sugano S."/>
            <person name="Gojobori T."/>
            <person name="Chou C.-K."/>
            <person name="Tsai S.-F."/>
            <person name="Wu C.-I."/>
            <person name="Shen C.-K.J."/>
        </authorList>
    </citation>
    <scope>NUCLEOTIDE SEQUENCE</scope>
</reference>
<protein>
    <submittedName>
        <fullName evidence="1">Macaca fascicularis brain cDNA, clone: QmoA-11065</fullName>
    </submittedName>
</protein>
<dbReference type="AlphaFoldDB" id="I7GJ32"/>
<name>I7GJ32_MACFA</name>
<organism evidence="1">
    <name type="scientific">Macaca fascicularis</name>
    <name type="common">Crab-eating macaque</name>
    <name type="synonym">Cynomolgus monkey</name>
    <dbReference type="NCBI Taxonomy" id="9541"/>
    <lineage>
        <taxon>Eukaryota</taxon>
        <taxon>Metazoa</taxon>
        <taxon>Chordata</taxon>
        <taxon>Craniata</taxon>
        <taxon>Vertebrata</taxon>
        <taxon>Euteleostomi</taxon>
        <taxon>Mammalia</taxon>
        <taxon>Eutheria</taxon>
        <taxon>Euarchontoglires</taxon>
        <taxon>Primates</taxon>
        <taxon>Haplorrhini</taxon>
        <taxon>Catarrhini</taxon>
        <taxon>Cercopithecidae</taxon>
        <taxon>Cercopithecinae</taxon>
        <taxon>Macaca</taxon>
    </lineage>
</organism>
<accession>I7GJ32</accession>
<dbReference type="EMBL" id="AB173909">
    <property type="protein sequence ID" value="BAE90971.1"/>
    <property type="molecule type" value="mRNA"/>
</dbReference>